<name>G2J7P8_9BURK</name>
<dbReference type="Gene3D" id="3.30.1690.10">
    <property type="entry name" value="TcpA-like pilin"/>
    <property type="match status" value="1"/>
</dbReference>
<evidence type="ECO:0000259" key="1">
    <source>
        <dbReference type="Pfam" id="PF08805"/>
    </source>
</evidence>
<dbReference type="EMBL" id="CAFB01000034">
    <property type="protein sequence ID" value="CCD28793.1"/>
    <property type="molecule type" value="Genomic_DNA"/>
</dbReference>
<dbReference type="AlphaFoldDB" id="G2J7P8"/>
<dbReference type="Proteomes" id="UP000054051">
    <property type="component" value="Unassembled WGS sequence"/>
</dbReference>
<dbReference type="SUPFAM" id="SSF54523">
    <property type="entry name" value="Pili subunits"/>
    <property type="match status" value="1"/>
</dbReference>
<dbReference type="eggNOG" id="ENOG503318B">
    <property type="taxonomic scope" value="Bacteria"/>
</dbReference>
<keyword evidence="3" id="KW-1185">Reference proteome</keyword>
<feature type="domain" description="Type 4 secretion system PilS N-terminal" evidence="1">
    <location>
        <begin position="51"/>
        <end position="182"/>
    </location>
</feature>
<evidence type="ECO:0000313" key="2">
    <source>
        <dbReference type="EMBL" id="CCD28793.1"/>
    </source>
</evidence>
<gene>
    <name evidence="2" type="primary">PilS2</name>
    <name evidence="2" type="ORF">CAGGBEG34_180102</name>
</gene>
<dbReference type="OrthoDB" id="9113082at2"/>
<reference evidence="2 3" key="1">
    <citation type="submission" date="2011-08" db="EMBL/GenBank/DDBJ databases">
        <title>The genome of the obligate endobacterium of an arbuscular mycorrhizal fungus reveals an interphylum network of nutritional interactions.</title>
        <authorList>
            <person name="Ghignone S."/>
            <person name="Salvioli A."/>
            <person name="Anca I."/>
            <person name="Lumini E."/>
            <person name="Ortu G."/>
            <person name="Petiti L."/>
            <person name="Cruveiller S."/>
            <person name="Bianciotto V."/>
            <person name="Piffanelli P."/>
            <person name="Lanfranco L."/>
            <person name="Bonfante P."/>
        </authorList>
    </citation>
    <scope>NUCLEOTIDE SEQUENCE [LARGE SCALE GENOMIC DNA]</scope>
    <source>
        <strain evidence="2 3">BEG34</strain>
    </source>
</reference>
<organism evidence="2 3">
    <name type="scientific">Candidatus Glomeribacter gigasporarum BEG34</name>
    <dbReference type="NCBI Taxonomy" id="1070319"/>
    <lineage>
        <taxon>Bacteria</taxon>
        <taxon>Pseudomonadati</taxon>
        <taxon>Pseudomonadota</taxon>
        <taxon>Betaproteobacteria</taxon>
        <taxon>Burkholderiales</taxon>
        <taxon>Burkholderiaceae</taxon>
        <taxon>Candidatus Glomeribacter</taxon>
    </lineage>
</organism>
<dbReference type="Pfam" id="PF08805">
    <property type="entry name" value="PilS"/>
    <property type="match status" value="1"/>
</dbReference>
<comment type="caution">
    <text evidence="2">The sequence shown here is derived from an EMBL/GenBank/DDBJ whole genome shotgun (WGS) entry which is preliminary data.</text>
</comment>
<proteinExistence type="predicted"/>
<dbReference type="STRING" id="1070319.CAGGBEG34_180102"/>
<protein>
    <submittedName>
        <fullName evidence="2">Type IV B pilus protein PilS2</fullName>
    </submittedName>
</protein>
<evidence type="ECO:0000313" key="3">
    <source>
        <dbReference type="Proteomes" id="UP000054051"/>
    </source>
</evidence>
<dbReference type="InterPro" id="IPR014911">
    <property type="entry name" value="PilS_N"/>
</dbReference>
<accession>G2J7P8</accession>
<dbReference type="RefSeq" id="WP_006682068.1">
    <property type="nucleotide sequence ID" value="NZ_CAFB01000034.1"/>
</dbReference>
<dbReference type="InterPro" id="IPR045584">
    <property type="entry name" value="Pilin-like"/>
</dbReference>
<sequence length="183" mass="18589">MQSKNSAVFQSATPVAASAGIISLEMMIVVGILIVLLLGAGARIVIALLANDNAAEMSNVQALYSALKDIKTTAGYGAPGTELSEAVIAAGSVPGNMTVHDNAIQNQWGGVYALTSTGQGFTIRDPDIPDKNCIKIALAQSQAGQFSSTAINGGAEMSGALSAADTVSACAEKRNTIAWTSSN</sequence>